<protein>
    <submittedName>
        <fullName evidence="1">Uncharacterized protein (TIGR04255 family)</fullName>
    </submittedName>
</protein>
<dbReference type="AlphaFoldDB" id="A0A7W5DUE9"/>
<evidence type="ECO:0000313" key="1">
    <source>
        <dbReference type="EMBL" id="MBB3204749.1"/>
    </source>
</evidence>
<sequence>MGNNIHYVAPPIREAILNFRCPSDGVDFEYLDSGLETLANQFAVEFPVRRNHDQLSSIDSRRGNSIVLAQNPERFVWQIRRDGMLLSRLPIYDSWGEVEELGRRLWAAYRSATSQPTVSELVVRAINELHLPAGQVNLQDFVRTYPHVSDSIDEPINRFAMNVGFPIAQPIGQASLTVAPGASHSLGSMALLLDITVSCRDVEAIEADCWGVAKQLRAHRNRLFEASITDKMRETFHD</sequence>
<accession>A0A7W5DUE9</accession>
<dbReference type="InterPro" id="IPR026349">
    <property type="entry name" value="CHP04255"/>
</dbReference>
<gene>
    <name evidence="1" type="ORF">FHS27_000516</name>
</gene>
<comment type="caution">
    <text evidence="1">The sequence shown here is derived from an EMBL/GenBank/DDBJ whole genome shotgun (WGS) entry which is preliminary data.</text>
</comment>
<proteinExistence type="predicted"/>
<dbReference type="EMBL" id="JACHXU010000002">
    <property type="protein sequence ID" value="MBB3204749.1"/>
    <property type="molecule type" value="Genomic_DNA"/>
</dbReference>
<name>A0A7W5DUE9_9BACT</name>
<keyword evidence="2" id="KW-1185">Reference proteome</keyword>
<evidence type="ECO:0000313" key="2">
    <source>
        <dbReference type="Proteomes" id="UP000536179"/>
    </source>
</evidence>
<reference evidence="1 2" key="1">
    <citation type="submission" date="2020-08" db="EMBL/GenBank/DDBJ databases">
        <title>Genomic Encyclopedia of Type Strains, Phase III (KMG-III): the genomes of soil and plant-associated and newly described type strains.</title>
        <authorList>
            <person name="Whitman W."/>
        </authorList>
    </citation>
    <scope>NUCLEOTIDE SEQUENCE [LARGE SCALE GENOMIC DNA]</scope>
    <source>
        <strain evidence="1 2">CECT 8075</strain>
    </source>
</reference>
<dbReference type="RefSeq" id="WP_184301322.1">
    <property type="nucleotide sequence ID" value="NZ_JACHXU010000002.1"/>
</dbReference>
<dbReference type="Proteomes" id="UP000536179">
    <property type="component" value="Unassembled WGS sequence"/>
</dbReference>
<organism evidence="1 2">
    <name type="scientific">Aporhodopirellula rubra</name>
    <dbReference type="NCBI Taxonomy" id="980271"/>
    <lineage>
        <taxon>Bacteria</taxon>
        <taxon>Pseudomonadati</taxon>
        <taxon>Planctomycetota</taxon>
        <taxon>Planctomycetia</taxon>
        <taxon>Pirellulales</taxon>
        <taxon>Pirellulaceae</taxon>
        <taxon>Aporhodopirellula</taxon>
    </lineage>
</organism>
<dbReference type="NCBIfam" id="TIGR04255">
    <property type="entry name" value="sporadTIGR04255"/>
    <property type="match status" value="1"/>
</dbReference>